<accession>A0A3D9CLQ4</accession>
<proteinExistence type="predicted"/>
<gene>
    <name evidence="2" type="ORF">DRF59_10160</name>
</gene>
<dbReference type="AlphaFoldDB" id="A0A3D9CLQ4"/>
<comment type="caution">
    <text evidence="2">The sequence shown here is derived from an EMBL/GenBank/DDBJ whole genome shotgun (WGS) entry which is preliminary data.</text>
</comment>
<sequence>MNKREQGSPKEEYKPCYSFVKTRYQIISHFLKGVHWFRPDLRIDARVYEDFYLNEKTFCFDPAVRRKDFVIKLSAMVVFILVIAVSLYMTV</sequence>
<evidence type="ECO:0000256" key="1">
    <source>
        <dbReference type="SAM" id="Phobius"/>
    </source>
</evidence>
<dbReference type="OrthoDB" id="1247351at2"/>
<keyword evidence="1" id="KW-0472">Membrane</keyword>
<keyword evidence="1" id="KW-1133">Transmembrane helix</keyword>
<protein>
    <submittedName>
        <fullName evidence="2">Uncharacterized protein</fullName>
    </submittedName>
</protein>
<feature type="transmembrane region" description="Helical" evidence="1">
    <location>
        <begin position="69"/>
        <end position="89"/>
    </location>
</feature>
<name>A0A3D9CLQ4_9FLAO</name>
<reference evidence="2 3" key="1">
    <citation type="journal article" date="2007" name="Int. J. Syst. Evol. Microbiol.">
        <title>Chryseobacterium flavum sp. nov., isolated from polluted soil.</title>
        <authorList>
            <person name="Zhou Y."/>
            <person name="Dong J."/>
            <person name="Wang X."/>
            <person name="Huang X."/>
            <person name="Zhang K.Y."/>
            <person name="Zhang Y.Q."/>
            <person name="Guo Y.F."/>
            <person name="Lai R."/>
            <person name="Li W.J."/>
        </authorList>
    </citation>
    <scope>NUCLEOTIDE SEQUENCE [LARGE SCALE GENOMIC DNA]</scope>
    <source>
        <strain evidence="2 3">KCTC 12877</strain>
    </source>
</reference>
<keyword evidence="1" id="KW-0812">Transmembrane</keyword>
<dbReference type="RefSeq" id="WP_115959327.1">
    <property type="nucleotide sequence ID" value="NZ_CBCRVL010000034.1"/>
</dbReference>
<organism evidence="2 3">
    <name type="scientific">Chryseobacterium flavum</name>
    <dbReference type="NCBI Taxonomy" id="415851"/>
    <lineage>
        <taxon>Bacteria</taxon>
        <taxon>Pseudomonadati</taxon>
        <taxon>Bacteroidota</taxon>
        <taxon>Flavobacteriia</taxon>
        <taxon>Flavobacteriales</taxon>
        <taxon>Weeksellaceae</taxon>
        <taxon>Chryseobacterium group</taxon>
        <taxon>Chryseobacterium</taxon>
    </lineage>
</organism>
<dbReference type="Proteomes" id="UP000256769">
    <property type="component" value="Unassembled WGS sequence"/>
</dbReference>
<evidence type="ECO:0000313" key="3">
    <source>
        <dbReference type="Proteomes" id="UP000256769"/>
    </source>
</evidence>
<evidence type="ECO:0000313" key="2">
    <source>
        <dbReference type="EMBL" id="REC66681.1"/>
    </source>
</evidence>
<keyword evidence="3" id="KW-1185">Reference proteome</keyword>
<dbReference type="EMBL" id="QNUE01000007">
    <property type="protein sequence ID" value="REC66681.1"/>
    <property type="molecule type" value="Genomic_DNA"/>
</dbReference>